<accession>A0ABU3FDM0</accession>
<dbReference type="EMBL" id="JARQAJ010000016">
    <property type="protein sequence ID" value="MDT2760786.1"/>
    <property type="molecule type" value="Genomic_DNA"/>
</dbReference>
<reference evidence="1" key="1">
    <citation type="submission" date="2023-03" db="EMBL/GenBank/DDBJ databases">
        <authorList>
            <person name="Shen W."/>
            <person name="Cai J."/>
        </authorList>
    </citation>
    <scope>NUCLEOTIDE SEQUENCE</scope>
    <source>
        <strain evidence="1">P66-3</strain>
    </source>
</reference>
<protein>
    <recommendedName>
        <fullName evidence="3">LXG domain-containing protein</fullName>
    </recommendedName>
</protein>
<evidence type="ECO:0000313" key="2">
    <source>
        <dbReference type="Proteomes" id="UP001181046"/>
    </source>
</evidence>
<name>A0ABU3FDM0_9ENTE</name>
<organism evidence="1 2">
    <name type="scientific">Enterococcus xiangfangensis</name>
    <dbReference type="NCBI Taxonomy" id="1296537"/>
    <lineage>
        <taxon>Bacteria</taxon>
        <taxon>Bacillati</taxon>
        <taxon>Bacillota</taxon>
        <taxon>Bacilli</taxon>
        <taxon>Lactobacillales</taxon>
        <taxon>Enterococcaceae</taxon>
        <taxon>Enterococcus</taxon>
    </lineage>
</organism>
<sequence>MKELKSSKLVIDYIETAVRLSNKYAQDMDNMKKKLADDLLTGKGFELKKANLENELLTTMENKKKAIVQQIESDRAGIKAIVDKSKISLTPDDIEVLNFLGSMETVTTEDLTPYQLQYQDTPLALKRIGEIAKQKDLFLPELTNKYEEAEKLFSSLEKVTKDFSTTYNVTTTTNEVAISYKAMAGAFVDNINDKTKTVNELFGFQSMGNAVDSAARFIEEFDKENEPSFQDQLREIVSAYQQ</sequence>
<comment type="caution">
    <text evidence="1">The sequence shown here is derived from an EMBL/GenBank/DDBJ whole genome shotgun (WGS) entry which is preliminary data.</text>
</comment>
<keyword evidence="2" id="KW-1185">Reference proteome</keyword>
<evidence type="ECO:0000313" key="1">
    <source>
        <dbReference type="EMBL" id="MDT2760786.1"/>
    </source>
</evidence>
<gene>
    <name evidence="1" type="ORF">P7H27_13605</name>
</gene>
<evidence type="ECO:0008006" key="3">
    <source>
        <dbReference type="Google" id="ProtNLM"/>
    </source>
</evidence>
<dbReference type="RefSeq" id="WP_311830591.1">
    <property type="nucleotide sequence ID" value="NZ_JARQAJ010000016.1"/>
</dbReference>
<dbReference type="Proteomes" id="UP001181046">
    <property type="component" value="Unassembled WGS sequence"/>
</dbReference>
<proteinExistence type="predicted"/>